<keyword evidence="2" id="KW-0719">Serine esterase</keyword>
<evidence type="ECO:0000313" key="10">
    <source>
        <dbReference type="Proteomes" id="UP001336250"/>
    </source>
</evidence>
<keyword evidence="4 8" id="KW-0732">Signal</keyword>
<dbReference type="AlphaFoldDB" id="A0AAW9QAU0"/>
<evidence type="ECO:0000256" key="5">
    <source>
        <dbReference type="ARBA" id="ARBA00022801"/>
    </source>
</evidence>
<dbReference type="RefSeq" id="WP_332287688.1">
    <property type="nucleotide sequence ID" value="NZ_JAZIBG010000009.1"/>
</dbReference>
<evidence type="ECO:0000256" key="2">
    <source>
        <dbReference type="ARBA" id="ARBA00022487"/>
    </source>
</evidence>
<dbReference type="PANTHER" id="PTHR33938:SF15">
    <property type="entry name" value="FERULOYL ESTERASE B-RELATED"/>
    <property type="match status" value="1"/>
</dbReference>
<keyword evidence="10" id="KW-1185">Reference proteome</keyword>
<dbReference type="InterPro" id="IPR011118">
    <property type="entry name" value="Tannase/feruloyl_esterase"/>
</dbReference>
<dbReference type="EMBL" id="JAZIBG010000009">
    <property type="protein sequence ID" value="MEF7612794.1"/>
    <property type="molecule type" value="Genomic_DNA"/>
</dbReference>
<evidence type="ECO:0000256" key="6">
    <source>
        <dbReference type="ARBA" id="ARBA00022837"/>
    </source>
</evidence>
<organism evidence="9 10">
    <name type="scientific">Aquincola agrisoli</name>
    <dbReference type="NCBI Taxonomy" id="3119538"/>
    <lineage>
        <taxon>Bacteria</taxon>
        <taxon>Pseudomonadati</taxon>
        <taxon>Pseudomonadota</taxon>
        <taxon>Betaproteobacteria</taxon>
        <taxon>Burkholderiales</taxon>
        <taxon>Sphaerotilaceae</taxon>
        <taxon>Aquincola</taxon>
    </lineage>
</organism>
<keyword evidence="7" id="KW-1015">Disulfide bond</keyword>
<comment type="similarity">
    <text evidence="1">Belongs to the tannase family.</text>
</comment>
<dbReference type="PANTHER" id="PTHR33938">
    <property type="entry name" value="FERULOYL ESTERASE B-RELATED"/>
    <property type="match status" value="1"/>
</dbReference>
<comment type="caution">
    <text evidence="9">The sequence shown here is derived from an EMBL/GenBank/DDBJ whole genome shotgun (WGS) entry which is preliminary data.</text>
</comment>
<dbReference type="Pfam" id="PF07519">
    <property type="entry name" value="Tannase"/>
    <property type="match status" value="1"/>
</dbReference>
<accession>A0AAW9QAU0</accession>
<evidence type="ECO:0000256" key="8">
    <source>
        <dbReference type="SAM" id="SignalP"/>
    </source>
</evidence>
<proteinExistence type="inferred from homology"/>
<gene>
    <name evidence="9" type="ORF">V4F39_02655</name>
</gene>
<reference evidence="9 10" key="1">
    <citation type="submission" date="2024-02" db="EMBL/GenBank/DDBJ databases">
        <title>Genome sequence of Aquincola sp. MAHUQ-54.</title>
        <authorList>
            <person name="Huq M.A."/>
        </authorList>
    </citation>
    <scope>NUCLEOTIDE SEQUENCE [LARGE SCALE GENOMIC DNA]</scope>
    <source>
        <strain evidence="9 10">MAHUQ-54</strain>
    </source>
</reference>
<dbReference type="SUPFAM" id="SSF53474">
    <property type="entry name" value="alpha/beta-Hydrolases"/>
    <property type="match status" value="1"/>
</dbReference>
<dbReference type="GO" id="GO:0046872">
    <property type="term" value="F:metal ion binding"/>
    <property type="evidence" value="ECO:0007669"/>
    <property type="project" value="UniProtKB-KW"/>
</dbReference>
<dbReference type="InterPro" id="IPR029058">
    <property type="entry name" value="AB_hydrolase_fold"/>
</dbReference>
<sequence>MTKTFATAQGRDTTARRRALLGAWAAAAAGTSLLAACGGDGGGGSPAPATPVALACDESLKTAFKPNADTTVTLVKAFKQGDVLTLSGAASGTKAASDVCLVKLMVGPGHPGPADAPSTSAGIGIEVWLPAQAKWNNRVRVLGGGGWAGGSAISSLTAIGGLNAATLAASEGSVTAVTDTGHTVSGTGSFAMNPDGSINTTLWKDFSERGIHEMAVKTKALATGFFLSAPKYSYWDGCSTGGRQGHKEAQANPADFDGILAGAPAFNWTKFITAELYPQVVMQRDLGGVPLTPAQLALVSAAAVSACDTQLNGQHDGYVSDPAQCRYDPTQDASVLCTASGGTNATAACVSTVQAQAFNKIWYGQTADGSVPSPAADVGYNLYPASNQLWYGLTRGTALNGLAGSANGVPAPFTIASDTVALSLQDARYATPGFVNATGNGADRWKTLTYAELANASAQGVALQASFANINTDNPDLTAFRDRGGKMLMYHGLADVLIPPQGSINYYTRASNVVGGYAAAQQFYRLFMVPGMGHCSGVGSANGVAGVSPAANPPLPAPNQLFNVLVDWVENGRAPETIVVETADKAVSRPLCLYPKKLAYVGGDVKAAASYACR</sequence>
<dbReference type="InterPro" id="IPR006311">
    <property type="entry name" value="TAT_signal"/>
</dbReference>
<evidence type="ECO:0000256" key="7">
    <source>
        <dbReference type="ARBA" id="ARBA00023157"/>
    </source>
</evidence>
<protein>
    <submittedName>
        <fullName evidence="9">Tannase/feruloyl esterase family alpha/beta hydrolase</fullName>
    </submittedName>
</protein>
<feature type="chain" id="PRO_5043387425" evidence="8">
    <location>
        <begin position="36"/>
        <end position="614"/>
    </location>
</feature>
<dbReference type="GO" id="GO:0052689">
    <property type="term" value="F:carboxylic ester hydrolase activity"/>
    <property type="evidence" value="ECO:0007669"/>
    <property type="project" value="UniProtKB-KW"/>
</dbReference>
<name>A0AAW9QAU0_9BURK</name>
<keyword evidence="3" id="KW-0479">Metal-binding</keyword>
<dbReference type="PROSITE" id="PS51318">
    <property type="entry name" value="TAT"/>
    <property type="match status" value="1"/>
</dbReference>
<keyword evidence="5 9" id="KW-0378">Hydrolase</keyword>
<evidence type="ECO:0000313" key="9">
    <source>
        <dbReference type="EMBL" id="MEF7612794.1"/>
    </source>
</evidence>
<feature type="signal peptide" evidence="8">
    <location>
        <begin position="1"/>
        <end position="35"/>
    </location>
</feature>
<evidence type="ECO:0000256" key="4">
    <source>
        <dbReference type="ARBA" id="ARBA00022729"/>
    </source>
</evidence>
<dbReference type="Proteomes" id="UP001336250">
    <property type="component" value="Unassembled WGS sequence"/>
</dbReference>
<evidence type="ECO:0000256" key="1">
    <source>
        <dbReference type="ARBA" id="ARBA00006249"/>
    </source>
</evidence>
<evidence type="ECO:0000256" key="3">
    <source>
        <dbReference type="ARBA" id="ARBA00022723"/>
    </source>
</evidence>
<keyword evidence="6" id="KW-0106">Calcium</keyword>